<evidence type="ECO:0000256" key="10">
    <source>
        <dbReference type="ARBA" id="ARBA00023136"/>
    </source>
</evidence>
<dbReference type="AlphaFoldDB" id="A0A317XM39"/>
<keyword evidence="4" id="KW-0645">Protease</keyword>
<reference evidence="14 15" key="1">
    <citation type="journal article" date="2018" name="Mol. Biol. Evol.">
        <title>Broad Genomic Sampling Reveals a Smut Pathogenic Ancestry of the Fungal Clade Ustilaginomycotina.</title>
        <authorList>
            <person name="Kijpornyongpan T."/>
            <person name="Mondo S.J."/>
            <person name="Barry K."/>
            <person name="Sandor L."/>
            <person name="Lee J."/>
            <person name="Lipzen A."/>
            <person name="Pangilinan J."/>
            <person name="LaButti K."/>
            <person name="Hainaut M."/>
            <person name="Henrissat B."/>
            <person name="Grigoriev I.V."/>
            <person name="Spatafora J.W."/>
            <person name="Aime M.C."/>
        </authorList>
    </citation>
    <scope>NUCLEOTIDE SEQUENCE [LARGE SCALE GENOMIC DNA]</scope>
    <source>
        <strain evidence="14 15">MCA 3645</strain>
    </source>
</reference>
<feature type="domain" description="Peptidase S26" evidence="13">
    <location>
        <begin position="104"/>
        <end position="193"/>
    </location>
</feature>
<dbReference type="GO" id="GO:0006627">
    <property type="term" value="P:protein processing involved in protein targeting to mitochondrion"/>
    <property type="evidence" value="ECO:0007669"/>
    <property type="project" value="InterPro"/>
</dbReference>
<dbReference type="SUPFAM" id="SSF51306">
    <property type="entry name" value="LexA/Signal peptidase"/>
    <property type="match status" value="2"/>
</dbReference>
<keyword evidence="7" id="KW-0378">Hydrolase</keyword>
<evidence type="ECO:0000256" key="11">
    <source>
        <dbReference type="PIRSR" id="PIRSR600223-1"/>
    </source>
</evidence>
<evidence type="ECO:0000256" key="3">
    <source>
        <dbReference type="ARBA" id="ARBA00013650"/>
    </source>
</evidence>
<feature type="region of interest" description="Disordered" evidence="12">
    <location>
        <begin position="32"/>
        <end position="94"/>
    </location>
</feature>
<dbReference type="OrthoDB" id="308440at2759"/>
<keyword evidence="8" id="KW-1133">Transmembrane helix</keyword>
<dbReference type="Gene3D" id="2.10.109.10">
    <property type="entry name" value="Umud Fragment, subunit A"/>
    <property type="match status" value="1"/>
</dbReference>
<dbReference type="InterPro" id="IPR000223">
    <property type="entry name" value="Pept_S26A_signal_pept_1"/>
</dbReference>
<keyword evidence="5" id="KW-0812">Transmembrane</keyword>
<comment type="similarity">
    <text evidence="2">Belongs to the peptidase S26 family. IMP2 subfamily.</text>
</comment>
<evidence type="ECO:0000256" key="9">
    <source>
        <dbReference type="ARBA" id="ARBA00023128"/>
    </source>
</evidence>
<evidence type="ECO:0000313" key="15">
    <source>
        <dbReference type="Proteomes" id="UP000246740"/>
    </source>
</evidence>
<dbReference type="STRING" id="1882483.A0A317XM39"/>
<dbReference type="CDD" id="cd06530">
    <property type="entry name" value="S26_SPase_I"/>
    <property type="match status" value="1"/>
</dbReference>
<feature type="region of interest" description="Disordered" evidence="12">
    <location>
        <begin position="356"/>
        <end position="400"/>
    </location>
</feature>
<dbReference type="PROSITE" id="PS00760">
    <property type="entry name" value="SPASE_I_2"/>
    <property type="match status" value="1"/>
</dbReference>
<dbReference type="GO" id="GO:0006465">
    <property type="term" value="P:signal peptide processing"/>
    <property type="evidence" value="ECO:0007669"/>
    <property type="project" value="InterPro"/>
</dbReference>
<dbReference type="Pfam" id="PF10502">
    <property type="entry name" value="Peptidase_S26"/>
    <property type="match status" value="1"/>
</dbReference>
<dbReference type="InterPro" id="IPR019533">
    <property type="entry name" value="Peptidase_S26"/>
</dbReference>
<feature type="region of interest" description="Disordered" evidence="12">
    <location>
        <begin position="292"/>
        <end position="317"/>
    </location>
</feature>
<evidence type="ECO:0000259" key="13">
    <source>
        <dbReference type="Pfam" id="PF10502"/>
    </source>
</evidence>
<protein>
    <recommendedName>
        <fullName evidence="3">Mitochondrial inner membrane protease subunit 2</fullName>
    </recommendedName>
</protein>
<dbReference type="InterPro" id="IPR036286">
    <property type="entry name" value="LexA/Signal_pep-like_sf"/>
</dbReference>
<evidence type="ECO:0000256" key="2">
    <source>
        <dbReference type="ARBA" id="ARBA00007066"/>
    </source>
</evidence>
<dbReference type="InterPro" id="IPR019757">
    <property type="entry name" value="Pept_S26A_signal_pept_1_Lys-AS"/>
</dbReference>
<keyword evidence="10" id="KW-0472">Membrane</keyword>
<feature type="active site" evidence="11">
    <location>
        <position position="181"/>
    </location>
</feature>
<keyword evidence="15" id="KW-1185">Reference proteome</keyword>
<dbReference type="PANTHER" id="PTHR46041">
    <property type="entry name" value="MITOCHONDRIAL INNER MEMBRANE PROTEASE SUBUNIT 2"/>
    <property type="match status" value="1"/>
</dbReference>
<proteinExistence type="inferred from homology"/>
<dbReference type="PRINTS" id="PR00727">
    <property type="entry name" value="LEADERPTASE"/>
</dbReference>
<feature type="compositionally biased region" description="Basic residues" evidence="12">
    <location>
        <begin position="295"/>
        <end position="305"/>
    </location>
</feature>
<evidence type="ECO:0000256" key="5">
    <source>
        <dbReference type="ARBA" id="ARBA00022692"/>
    </source>
</evidence>
<comment type="subcellular location">
    <subcellularLocation>
        <location evidence="1">Mitochondrion inner membrane</location>
        <topology evidence="1">Single-pass membrane protein</topology>
    </subcellularLocation>
</comment>
<dbReference type="InterPro" id="IPR037730">
    <property type="entry name" value="IMP2"/>
</dbReference>
<sequence length="400" mass="43514">MVVRTATVSASLRRGAITELVTSRLVQTRTLRPSIRCESTSSTSSTSTDSRNTVPSGSSSSTSTIQKASSPSTSTSKSMFPPPPSSGSSESSESSQGRRLLYLLGWVPVAAFITSHVCSIGNVSGASMSPTFNGPFDQASRPDARSDVVLLNRTVTATHKYRAGDIVTLTSPLDPRMLLTKRIIALPGDTVRVWAPGQKSRGEKGRWTRIKIPPGHVWIEGDAGVDIVPGSLERLASSSFSSGTDHERFINRATHASNMKSRDSREFGPVPIGLITSRIEYVLWPPRRFGPPAPHRNHSSHTHSHSHSEIREHQDLATQVNPSLARILDEMNQLAPGARAKAHPHDSIISPFVDWAESQSRAQSQPDNNRTDKDQITKSNRLKHVWNSLSRGGRLGDDAD</sequence>
<feature type="compositionally biased region" description="Polar residues" evidence="12">
    <location>
        <begin position="357"/>
        <end position="368"/>
    </location>
</feature>
<dbReference type="InParanoid" id="A0A317XM39"/>
<organism evidence="14 15">
    <name type="scientific">Testicularia cyperi</name>
    <dbReference type="NCBI Taxonomy" id="1882483"/>
    <lineage>
        <taxon>Eukaryota</taxon>
        <taxon>Fungi</taxon>
        <taxon>Dikarya</taxon>
        <taxon>Basidiomycota</taxon>
        <taxon>Ustilaginomycotina</taxon>
        <taxon>Ustilaginomycetes</taxon>
        <taxon>Ustilaginales</taxon>
        <taxon>Anthracoideaceae</taxon>
        <taxon>Testicularia</taxon>
    </lineage>
</organism>
<feature type="compositionally biased region" description="Basic and acidic residues" evidence="12">
    <location>
        <begin position="306"/>
        <end position="315"/>
    </location>
</feature>
<evidence type="ECO:0000256" key="7">
    <source>
        <dbReference type="ARBA" id="ARBA00022801"/>
    </source>
</evidence>
<evidence type="ECO:0000313" key="14">
    <source>
        <dbReference type="EMBL" id="PWY98438.1"/>
    </source>
</evidence>
<dbReference type="EMBL" id="KZ819198">
    <property type="protein sequence ID" value="PWY98438.1"/>
    <property type="molecule type" value="Genomic_DNA"/>
</dbReference>
<evidence type="ECO:0000256" key="4">
    <source>
        <dbReference type="ARBA" id="ARBA00022670"/>
    </source>
</evidence>
<evidence type="ECO:0000256" key="6">
    <source>
        <dbReference type="ARBA" id="ARBA00022792"/>
    </source>
</evidence>
<keyword evidence="9" id="KW-0496">Mitochondrion</keyword>
<feature type="compositionally biased region" description="Low complexity" evidence="12">
    <location>
        <begin position="39"/>
        <end position="79"/>
    </location>
</feature>
<evidence type="ECO:0000256" key="8">
    <source>
        <dbReference type="ARBA" id="ARBA00022989"/>
    </source>
</evidence>
<dbReference type="GO" id="GO:0004252">
    <property type="term" value="F:serine-type endopeptidase activity"/>
    <property type="evidence" value="ECO:0007669"/>
    <property type="project" value="InterPro"/>
</dbReference>
<feature type="active site" evidence="11">
    <location>
        <position position="127"/>
    </location>
</feature>
<dbReference type="PANTHER" id="PTHR46041:SF2">
    <property type="entry name" value="MITOCHONDRIAL INNER MEMBRANE PROTEASE SUBUNIT 2"/>
    <property type="match status" value="1"/>
</dbReference>
<accession>A0A317XM39</accession>
<evidence type="ECO:0000256" key="1">
    <source>
        <dbReference type="ARBA" id="ARBA00004434"/>
    </source>
</evidence>
<evidence type="ECO:0000256" key="12">
    <source>
        <dbReference type="SAM" id="MobiDB-lite"/>
    </source>
</evidence>
<name>A0A317XM39_9BASI</name>
<dbReference type="GO" id="GO:0042720">
    <property type="term" value="C:mitochondrial inner membrane peptidase complex"/>
    <property type="evidence" value="ECO:0007669"/>
    <property type="project" value="InterPro"/>
</dbReference>
<gene>
    <name evidence="14" type="ORF">BCV70DRAFT_193092</name>
</gene>
<keyword evidence="6" id="KW-0999">Mitochondrion inner membrane</keyword>
<dbReference type="Proteomes" id="UP000246740">
    <property type="component" value="Unassembled WGS sequence"/>
</dbReference>